<comment type="subunit">
    <text evidence="4">Component of the Mediator complex.</text>
</comment>
<evidence type="ECO:0000256" key="5">
    <source>
        <dbReference type="SAM" id="MobiDB-lite"/>
    </source>
</evidence>
<keyword evidence="3 4" id="KW-0539">Nucleus</keyword>
<dbReference type="GO" id="GO:0016592">
    <property type="term" value="C:mediator complex"/>
    <property type="evidence" value="ECO:0007669"/>
    <property type="project" value="InterPro"/>
</dbReference>
<comment type="function">
    <text evidence="4">Component of the Mediator complex, a coactivator involved in the regulated transcription of nearly all RNA polymerase II-dependent genes. Mediator functions as a bridge to convey information from gene-specific regulatory proteins to the basal RNA polymerase II transcription machinery. Mediator is recruited to promoters by direct interactions with regulatory proteins and serves as a scaffold for the assembly of a functional pre-initiation complex with RNA polymerase II and the general transcription factors.</text>
</comment>
<evidence type="ECO:0000256" key="2">
    <source>
        <dbReference type="ARBA" id="ARBA00008186"/>
    </source>
</evidence>
<evidence type="ECO:0000313" key="6">
    <source>
        <dbReference type="EMBL" id="KAF4591909.1"/>
    </source>
</evidence>
<dbReference type="Gene3D" id="1.10.287.3490">
    <property type="match status" value="1"/>
</dbReference>
<dbReference type="InterPro" id="IPR019404">
    <property type="entry name" value="Mediator_Med11"/>
</dbReference>
<feature type="compositionally biased region" description="Low complexity" evidence="5">
    <location>
        <begin position="54"/>
        <end position="63"/>
    </location>
</feature>
<organism evidence="6 7">
    <name type="scientific">Ophiocordyceps camponoti-floridani</name>
    <dbReference type="NCBI Taxonomy" id="2030778"/>
    <lineage>
        <taxon>Eukaryota</taxon>
        <taxon>Fungi</taxon>
        <taxon>Dikarya</taxon>
        <taxon>Ascomycota</taxon>
        <taxon>Pezizomycotina</taxon>
        <taxon>Sordariomycetes</taxon>
        <taxon>Hypocreomycetidae</taxon>
        <taxon>Hypocreales</taxon>
        <taxon>Ophiocordycipitaceae</taxon>
        <taxon>Ophiocordyceps</taxon>
    </lineage>
</organism>
<dbReference type="Proteomes" id="UP000562929">
    <property type="component" value="Unassembled WGS sequence"/>
</dbReference>
<accession>A0A8H4Q9X5</accession>
<feature type="region of interest" description="Disordered" evidence="5">
    <location>
        <begin position="52"/>
        <end position="74"/>
    </location>
</feature>
<comment type="similarity">
    <text evidence="2 4">Belongs to the Mediator complex subunit 11 family.</text>
</comment>
<keyword evidence="4" id="KW-0010">Activator</keyword>
<evidence type="ECO:0000313" key="7">
    <source>
        <dbReference type="Proteomes" id="UP000562929"/>
    </source>
</evidence>
<dbReference type="Pfam" id="PF10280">
    <property type="entry name" value="Med11"/>
    <property type="match status" value="1"/>
</dbReference>
<gene>
    <name evidence="4" type="primary">MED11</name>
    <name evidence="6" type="ORF">GQ602_002208</name>
</gene>
<name>A0A8H4Q9X5_9HYPO</name>
<dbReference type="OrthoDB" id="5418434at2759"/>
<dbReference type="AlphaFoldDB" id="A0A8H4Q9X5"/>
<keyword evidence="4" id="KW-0805">Transcription regulation</keyword>
<dbReference type="EMBL" id="JAACLJ010000002">
    <property type="protein sequence ID" value="KAF4591909.1"/>
    <property type="molecule type" value="Genomic_DNA"/>
</dbReference>
<keyword evidence="4" id="KW-0804">Transcription</keyword>
<comment type="subcellular location">
    <subcellularLocation>
        <location evidence="1 4">Nucleus</location>
    </subcellularLocation>
</comment>
<proteinExistence type="inferred from homology"/>
<reference evidence="6 7" key="1">
    <citation type="journal article" date="2020" name="G3 (Bethesda)">
        <title>Genetic Underpinnings of Host Manipulation by Ophiocordyceps as Revealed by Comparative Transcriptomics.</title>
        <authorList>
            <person name="Will I."/>
            <person name="Das B."/>
            <person name="Trinh T."/>
            <person name="Brachmann A."/>
            <person name="Ohm R.A."/>
            <person name="de Bekker C."/>
        </authorList>
    </citation>
    <scope>NUCLEOTIDE SEQUENCE [LARGE SCALE GENOMIC DNA]</scope>
    <source>
        <strain evidence="6 7">EC05</strain>
    </source>
</reference>
<evidence type="ECO:0000256" key="1">
    <source>
        <dbReference type="ARBA" id="ARBA00004123"/>
    </source>
</evidence>
<dbReference type="GO" id="GO:0003712">
    <property type="term" value="F:transcription coregulator activity"/>
    <property type="evidence" value="ECO:0007669"/>
    <property type="project" value="InterPro"/>
</dbReference>
<comment type="caution">
    <text evidence="6">The sequence shown here is derived from an EMBL/GenBank/DDBJ whole genome shotgun (WGS) entry which is preliminary data.</text>
</comment>
<keyword evidence="7" id="KW-1185">Reference proteome</keyword>
<evidence type="ECO:0000256" key="4">
    <source>
        <dbReference type="RuleBase" id="RU364147"/>
    </source>
</evidence>
<dbReference type="GO" id="GO:0006357">
    <property type="term" value="P:regulation of transcription by RNA polymerase II"/>
    <property type="evidence" value="ECO:0007669"/>
    <property type="project" value="InterPro"/>
</dbReference>
<protein>
    <recommendedName>
        <fullName evidence="4">Mediator of RNA polymerase II transcription subunit 11</fullName>
    </recommendedName>
    <alternativeName>
        <fullName evidence="4">Mediator complex subunit 11</fullName>
    </alternativeName>
</protein>
<evidence type="ECO:0000256" key="3">
    <source>
        <dbReference type="ARBA" id="ARBA00023242"/>
    </source>
</evidence>
<sequence length="173" mass="18518">MASPQDIVMGQDDASAPAHQPFTIEENIQQLNAIGLSIVQLMNHTSTALNALTAPAPSSDDGPGPTPDPPAQKEAFRSATDSFLTTLHNIDVRIKRQVLALEEAGIVDLSNAPRQGTNGMSKASLKPNGVGTVGNLDVGWLNSRTWGVDRDMEAELWQEAREFLEARDGSKTS</sequence>